<feature type="region of interest" description="Disordered" evidence="1">
    <location>
        <begin position="198"/>
        <end position="218"/>
    </location>
</feature>
<dbReference type="AlphaFoldDB" id="A0A813Z260"/>
<dbReference type="InterPro" id="IPR051364">
    <property type="entry name" value="Cytokinesis/Rho-signaling"/>
</dbReference>
<dbReference type="PANTHER" id="PTHR21538:SF23">
    <property type="entry name" value="ANILLIN"/>
    <property type="match status" value="1"/>
</dbReference>
<feature type="region of interest" description="Disordered" evidence="1">
    <location>
        <begin position="1"/>
        <end position="83"/>
    </location>
</feature>
<feature type="region of interest" description="Disordered" evidence="1">
    <location>
        <begin position="132"/>
        <end position="178"/>
    </location>
</feature>
<proteinExistence type="predicted"/>
<dbReference type="Pfam" id="PF00169">
    <property type="entry name" value="PH"/>
    <property type="match status" value="1"/>
</dbReference>
<dbReference type="InterPro" id="IPR011993">
    <property type="entry name" value="PH-like_dom_sf"/>
</dbReference>
<evidence type="ECO:0000256" key="1">
    <source>
        <dbReference type="SAM" id="MobiDB-lite"/>
    </source>
</evidence>
<dbReference type="OrthoDB" id="5915976at2759"/>
<comment type="caution">
    <text evidence="3">The sequence shown here is derived from an EMBL/GenBank/DDBJ whole genome shotgun (WGS) entry which is preliminary data.</text>
</comment>
<reference evidence="3" key="1">
    <citation type="submission" date="2021-02" db="EMBL/GenBank/DDBJ databases">
        <authorList>
            <person name="Nowell W R."/>
        </authorList>
    </citation>
    <scope>NUCLEOTIDE SEQUENCE</scope>
    <source>
        <strain evidence="3">Ploen Becks lab</strain>
    </source>
</reference>
<organism evidence="3 4">
    <name type="scientific">Brachionus calyciflorus</name>
    <dbReference type="NCBI Taxonomy" id="104777"/>
    <lineage>
        <taxon>Eukaryota</taxon>
        <taxon>Metazoa</taxon>
        <taxon>Spiralia</taxon>
        <taxon>Gnathifera</taxon>
        <taxon>Rotifera</taxon>
        <taxon>Eurotatoria</taxon>
        <taxon>Monogononta</taxon>
        <taxon>Pseudotrocha</taxon>
        <taxon>Ploima</taxon>
        <taxon>Brachionidae</taxon>
        <taxon>Brachionus</taxon>
    </lineage>
</organism>
<dbReference type="InterPro" id="IPR037840">
    <property type="entry name" value="PH_Anillin"/>
</dbReference>
<dbReference type="CDD" id="cd01263">
    <property type="entry name" value="PH_anillin"/>
    <property type="match status" value="1"/>
</dbReference>
<feature type="domain" description="PH" evidence="2">
    <location>
        <begin position="578"/>
        <end position="690"/>
    </location>
</feature>
<dbReference type="Pfam" id="PF08174">
    <property type="entry name" value="Anillin"/>
    <property type="match status" value="1"/>
</dbReference>
<dbReference type="GO" id="GO:0005826">
    <property type="term" value="C:actomyosin contractile ring"/>
    <property type="evidence" value="ECO:0007669"/>
    <property type="project" value="TreeGrafter"/>
</dbReference>
<evidence type="ECO:0000313" key="4">
    <source>
        <dbReference type="Proteomes" id="UP000663879"/>
    </source>
</evidence>
<protein>
    <recommendedName>
        <fullName evidence="2">PH domain-containing protein</fullName>
    </recommendedName>
</protein>
<dbReference type="EMBL" id="CAJNOC010001805">
    <property type="protein sequence ID" value="CAF0892451.1"/>
    <property type="molecule type" value="Genomic_DNA"/>
</dbReference>
<feature type="compositionally biased region" description="Acidic residues" evidence="1">
    <location>
        <begin position="164"/>
        <end position="176"/>
    </location>
</feature>
<name>A0A813Z260_9BILA</name>
<dbReference type="PROSITE" id="PS50003">
    <property type="entry name" value="PH_DOMAIN"/>
    <property type="match status" value="1"/>
</dbReference>
<evidence type="ECO:0000259" key="2">
    <source>
        <dbReference type="PROSITE" id="PS50003"/>
    </source>
</evidence>
<dbReference type="GO" id="GO:0000281">
    <property type="term" value="P:mitotic cytokinesis"/>
    <property type="evidence" value="ECO:0007669"/>
    <property type="project" value="TreeGrafter"/>
</dbReference>
<dbReference type="Proteomes" id="UP000663879">
    <property type="component" value="Unassembled WGS sequence"/>
</dbReference>
<feature type="compositionally biased region" description="Basic and acidic residues" evidence="1">
    <location>
        <begin position="138"/>
        <end position="160"/>
    </location>
</feature>
<dbReference type="SUPFAM" id="SSF50729">
    <property type="entry name" value="PH domain-like"/>
    <property type="match status" value="1"/>
</dbReference>
<keyword evidence="4" id="KW-1185">Reference proteome</keyword>
<evidence type="ECO:0000313" key="3">
    <source>
        <dbReference type="EMBL" id="CAF0892451.1"/>
    </source>
</evidence>
<dbReference type="GO" id="GO:0000915">
    <property type="term" value="P:actomyosin contractile ring assembly"/>
    <property type="evidence" value="ECO:0007669"/>
    <property type="project" value="TreeGrafter"/>
</dbReference>
<dbReference type="SMART" id="SM00233">
    <property type="entry name" value="PH"/>
    <property type="match status" value="1"/>
</dbReference>
<dbReference type="PANTHER" id="PTHR21538">
    <property type="entry name" value="ANILLIN/RHOTEKIN RTKN"/>
    <property type="match status" value="1"/>
</dbReference>
<feature type="compositionally biased region" description="Polar residues" evidence="1">
    <location>
        <begin position="1"/>
        <end position="43"/>
    </location>
</feature>
<dbReference type="Gene3D" id="2.30.29.30">
    <property type="entry name" value="Pleckstrin-homology domain (PH domain)/Phosphotyrosine-binding domain (PTB)"/>
    <property type="match status" value="1"/>
</dbReference>
<dbReference type="InterPro" id="IPR012966">
    <property type="entry name" value="AHD"/>
</dbReference>
<dbReference type="InterPro" id="IPR001849">
    <property type="entry name" value="PH_domain"/>
</dbReference>
<accession>A0A813Z260</accession>
<gene>
    <name evidence="3" type="ORF">OXX778_LOCUS10980</name>
</gene>
<dbReference type="GO" id="GO:0031106">
    <property type="term" value="P:septin ring organization"/>
    <property type="evidence" value="ECO:0007669"/>
    <property type="project" value="TreeGrafter"/>
</dbReference>
<feature type="compositionally biased region" description="Low complexity" evidence="1">
    <location>
        <begin position="64"/>
        <end position="77"/>
    </location>
</feature>
<sequence length="702" mass="80916">MPLNQISNVEQTSSSSVKNIRSKFESLTQQETNNESNDENLTPRSLIKKFELMSKKTTPQVKPTFSNSSSTSSITKSDALCSNKTPRISNSSIVETQNTKPKTIIERFESMASGTSFKNSNHSSSLTYISSFRSNSSRGEDSYNENKRLNDEEINEESKNNGENSEELSDEMEMPEETYSLSASDYTGSLMNQDELEEDYDDVDDDDEEEEDDEDFQDEYDSLDEAADLTNEITSEVTIKTSPEKLSYSADISNQQTSIENSVNLNSDLQPLSIQEYRKQKQKTVRRSSIMPRKEKKIAQKSLLAEESFDSKKFKYFERIKELEDLIKNEDNIIHQTGIALERCVNDFTATNEHIECNRILLISCQKRQAYSTEINRLKNLINSDKMDQKESVDLTGLLIFSDLQLPIKESYLNKLKSHEEKRIFYFLCLIRNGIQVLQTQVINVQELLSNKDTSLIFPNRMAINNVDVNFRVKIDIYTLEVLPNTNNKVKHSNSFFSPFKFHHQTNNQNHVNPYNFNEQQSSLTNQKAKTSNFIHLDTVEITKSDICLNKFKLNISSSSIPLSGVLYVNIRCMPNKSIELKGFMSVFEESATMGFGHWDRRWCFLNNYNISYWKYPEDEYKDGPLGVINLTKCIDEKISILPRDICARKHSIELLIEEESSDEYKRIRLSADSKDQADDWVTNINFALANLRLWNPKIPKK</sequence>